<dbReference type="InterPro" id="IPR032693">
    <property type="entry name" value="YtkA-like_dom"/>
</dbReference>
<keyword evidence="4" id="KW-1185">Reference proteome</keyword>
<evidence type="ECO:0000259" key="2">
    <source>
        <dbReference type="Pfam" id="PF13115"/>
    </source>
</evidence>
<keyword evidence="1" id="KW-0472">Membrane</keyword>
<feature type="domain" description="YtkA-like" evidence="2">
    <location>
        <begin position="53"/>
        <end position="118"/>
    </location>
</feature>
<proteinExistence type="predicted"/>
<accession>A0ABV6NNA4</accession>
<dbReference type="Proteomes" id="UP001589833">
    <property type="component" value="Unassembled WGS sequence"/>
</dbReference>
<sequence>MRLEQEKYLNRIFITISLVFILISSLFLFMTLPKSELETKWTLSFAGANDLFETGQAIDFHLFLEDELGVPIENANMKAVFDRPGTVHQIEKTFSRLDGGLYETEIIFSVPGTWIAMVEVNKDGSTYYNQILFNVRGTIAAQNNRDPKDLFHLEQPLPRDLERELNNIPDFNR</sequence>
<dbReference type="RefSeq" id="WP_273843713.1">
    <property type="nucleotide sequence ID" value="NZ_JAQQWT010000007.1"/>
</dbReference>
<protein>
    <submittedName>
        <fullName evidence="3">FixH family protein</fullName>
    </submittedName>
</protein>
<comment type="caution">
    <text evidence="3">The sequence shown here is derived from an EMBL/GenBank/DDBJ whole genome shotgun (WGS) entry which is preliminary data.</text>
</comment>
<evidence type="ECO:0000313" key="4">
    <source>
        <dbReference type="Proteomes" id="UP001589833"/>
    </source>
</evidence>
<name>A0ABV6NNA4_9BACI</name>
<organism evidence="3 4">
    <name type="scientific">Halalkalibacter alkalisediminis</name>
    <dbReference type="NCBI Taxonomy" id="935616"/>
    <lineage>
        <taxon>Bacteria</taxon>
        <taxon>Bacillati</taxon>
        <taxon>Bacillota</taxon>
        <taxon>Bacilli</taxon>
        <taxon>Bacillales</taxon>
        <taxon>Bacillaceae</taxon>
        <taxon>Halalkalibacter</taxon>
    </lineage>
</organism>
<dbReference type="Pfam" id="PF13115">
    <property type="entry name" value="YtkA"/>
    <property type="match status" value="1"/>
</dbReference>
<reference evidence="3 4" key="1">
    <citation type="submission" date="2024-09" db="EMBL/GenBank/DDBJ databases">
        <authorList>
            <person name="Sun Q."/>
            <person name="Mori K."/>
        </authorList>
    </citation>
    <scope>NUCLEOTIDE SEQUENCE [LARGE SCALE GENOMIC DNA]</scope>
    <source>
        <strain evidence="3 4">NCAIM B.02301</strain>
    </source>
</reference>
<feature type="transmembrane region" description="Helical" evidence="1">
    <location>
        <begin position="12"/>
        <end position="32"/>
    </location>
</feature>
<keyword evidence="1" id="KW-1133">Transmembrane helix</keyword>
<dbReference type="EMBL" id="JBHLTR010000082">
    <property type="protein sequence ID" value="MFC0561742.1"/>
    <property type="molecule type" value="Genomic_DNA"/>
</dbReference>
<keyword evidence="1" id="KW-0812">Transmembrane</keyword>
<evidence type="ECO:0000256" key="1">
    <source>
        <dbReference type="SAM" id="Phobius"/>
    </source>
</evidence>
<gene>
    <name evidence="3" type="ORF">ACFFH4_22940</name>
</gene>
<evidence type="ECO:0000313" key="3">
    <source>
        <dbReference type="EMBL" id="MFC0561742.1"/>
    </source>
</evidence>